<dbReference type="PANTHER" id="PTHR36566">
    <property type="entry name" value="NICKEL INSERTION PROTEIN-RELATED"/>
    <property type="match status" value="1"/>
</dbReference>
<dbReference type="PANTHER" id="PTHR36566:SF1">
    <property type="entry name" value="PYRIDINIUM-3,5-BISTHIOCARBOXYLIC ACID MONONUCLEOTIDE NICKEL INSERTION PROTEIN"/>
    <property type="match status" value="1"/>
</dbReference>
<accession>A0A1H7I3C8</accession>
<name>A0A1H7I3C8_9RHOB</name>
<evidence type="ECO:0000313" key="3">
    <source>
        <dbReference type="Proteomes" id="UP000199283"/>
    </source>
</evidence>
<evidence type="ECO:0000313" key="2">
    <source>
        <dbReference type="EMBL" id="SEK56327.1"/>
    </source>
</evidence>
<protein>
    <recommendedName>
        <fullName evidence="4">LarC family nickel insertion protein</fullName>
    </recommendedName>
</protein>
<dbReference type="EMBL" id="FNZQ01000001">
    <property type="protein sequence ID" value="SEK56327.1"/>
    <property type="molecule type" value="Genomic_DNA"/>
</dbReference>
<dbReference type="Pfam" id="PF01969">
    <property type="entry name" value="Ni_insertion"/>
    <property type="match status" value="1"/>
</dbReference>
<organism evidence="2 3">
    <name type="scientific">Jannaschia helgolandensis</name>
    <dbReference type="NCBI Taxonomy" id="188906"/>
    <lineage>
        <taxon>Bacteria</taxon>
        <taxon>Pseudomonadati</taxon>
        <taxon>Pseudomonadota</taxon>
        <taxon>Alphaproteobacteria</taxon>
        <taxon>Rhodobacterales</taxon>
        <taxon>Roseobacteraceae</taxon>
        <taxon>Jannaschia</taxon>
    </lineage>
</organism>
<keyword evidence="1" id="KW-0533">Nickel</keyword>
<dbReference type="STRING" id="188906.SAMN04488526_0895"/>
<dbReference type="Gene3D" id="3.30.70.1380">
    <property type="entry name" value="Transcriptional regulatory protein pf0864 domain like"/>
    <property type="match status" value="1"/>
</dbReference>
<dbReference type="InterPro" id="IPR002822">
    <property type="entry name" value="Ni_insertion"/>
</dbReference>
<dbReference type="AlphaFoldDB" id="A0A1H7I3C8"/>
<dbReference type="OrthoDB" id="9765625at2"/>
<evidence type="ECO:0008006" key="4">
    <source>
        <dbReference type="Google" id="ProtNLM"/>
    </source>
</evidence>
<gene>
    <name evidence="2" type="ORF">SAMN04488526_0895</name>
</gene>
<reference evidence="2 3" key="1">
    <citation type="submission" date="2016-10" db="EMBL/GenBank/DDBJ databases">
        <authorList>
            <person name="de Groot N.N."/>
        </authorList>
    </citation>
    <scope>NUCLEOTIDE SEQUENCE [LARGE SCALE GENOMIC DNA]</scope>
    <source>
        <strain evidence="2 3">DSM 14858</strain>
    </source>
</reference>
<sequence length="383" mass="40672">MAKHLHLDVTGGIAGDMFLSAMLSACPELRGAMLDDLRAAGVLEHVTLSIDTVREKGFAAVRVKVTTASDAPPTSQWRDIRAFIDGSGLDAPVKARALAIFALLAEAEATCHGVAPDEVHFHEIADWDSLADIIGAASVIDRAGVEGWSVSALPVGSGRVKTRHGIVPVPAPATAELLIGFEMFTDAGQGERITPTGAAILRHLAPVQQLVGPRGRLSATGTGAGQRQMEGIANILRVLVFEDGTRAPETVSLIRFEVDDMTPEEIAVSLDRLRLTDGLLDAGYATSFGKKGRAQFAVTITVRTDATAALIEACFAETSTIGLRVQTVARHVLPRRADIGFTRTKTVERPEGVTRKAESDDLTGVPTLQARRNLARAAEAEHD</sequence>
<proteinExistence type="predicted"/>
<evidence type="ECO:0000256" key="1">
    <source>
        <dbReference type="ARBA" id="ARBA00022596"/>
    </source>
</evidence>
<keyword evidence="3" id="KW-1185">Reference proteome</keyword>
<dbReference type="Proteomes" id="UP000199283">
    <property type="component" value="Unassembled WGS sequence"/>
</dbReference>
<dbReference type="RefSeq" id="WP_092760109.1">
    <property type="nucleotide sequence ID" value="NZ_FNZQ01000001.1"/>
</dbReference>